<evidence type="ECO:0000259" key="5">
    <source>
        <dbReference type="Pfam" id="PF05506"/>
    </source>
</evidence>
<protein>
    <recommendedName>
        <fullName evidence="2">phospholipase C</fullName>
        <ecNumber evidence="2">3.1.4.3</ecNumber>
    </recommendedName>
</protein>
<evidence type="ECO:0000256" key="1">
    <source>
        <dbReference type="ARBA" id="ARBA00009717"/>
    </source>
</evidence>
<dbReference type="GO" id="GO:0034480">
    <property type="term" value="F:phosphatidylcholine phospholipase C activity"/>
    <property type="evidence" value="ECO:0007669"/>
    <property type="project" value="UniProtKB-EC"/>
</dbReference>
<dbReference type="GO" id="GO:0016042">
    <property type="term" value="P:lipid catabolic process"/>
    <property type="evidence" value="ECO:0007669"/>
    <property type="project" value="InterPro"/>
</dbReference>
<dbReference type="CDD" id="cd16014">
    <property type="entry name" value="PLC"/>
    <property type="match status" value="1"/>
</dbReference>
<reference evidence="6 7" key="1">
    <citation type="submission" date="2015-07" db="EMBL/GenBank/DDBJ databases">
        <title>Draft genome sequence of the Amantichitinum ursilacus IGB-41, a new chitin-degrading bacterium.</title>
        <authorList>
            <person name="Kirstahler P."/>
            <person name="Guenther M."/>
            <person name="Grumaz C."/>
            <person name="Rupp S."/>
            <person name="Zibek S."/>
            <person name="Sohn K."/>
        </authorList>
    </citation>
    <scope>NUCLEOTIDE SEQUENCE [LARGE SCALE GENOMIC DNA]</scope>
    <source>
        <strain evidence="6 7">IGB-41</strain>
    </source>
</reference>
<dbReference type="OrthoDB" id="980947at2"/>
<dbReference type="InterPro" id="IPR017850">
    <property type="entry name" value="Alkaline_phosphatase_core_sf"/>
</dbReference>
<evidence type="ECO:0000256" key="4">
    <source>
        <dbReference type="SAM" id="MobiDB-lite"/>
    </source>
</evidence>
<dbReference type="InterPro" id="IPR017767">
    <property type="entry name" value="PC-PLC"/>
</dbReference>
<sequence length="664" mass="71882">MDDHKKPPFNRRRFMQSAGAALATSMLPPGLQKVLAAPAGSGTLGSIAHVVIFSQENRSFDSYFGSLNGVSGFGDNHPLLQNAANGVANVFYQKSGSTIQCPFHHNLKTTAAECAADVAHDWTSGHTAWDNGKLTKWYSAKGGLSMGYFNRADIPWHYALADNFTTCDHYFHSVMGPTNPNRLYLMTGTIDPQGKNGGPVIDNSEKGYTWTTYAERLQAAGISWRVYQETDNFDDNALAWFNNFKNAATTSPLYINGMQRRAATAFANDVANDTLPAVSWILAPTALSEHPDHGPNPGANYVNQFLTALAANPKVWEKTVFFLVYDENGGFFDHAMSPVAPSGTADEFVNGLPIGLGGRIPALAISPWSKGGYVASEVFDHTSTLRFLEAWTGVQEPNISAWRRKVCGDLTSAFNFNAGDYAFPTLPDTAALAAAAATECKNLPAAKPIATTTAPTQETGPRPTRVQPYQLNGWGGAERSTGRYWVYMTNQGPKDVMMTAYVNAYRTDGPWRYQVTGDGVQAKDYFSVNTYGGGKYDISLYGPNRFYRRFAGNISATAWQNQPEPEVTITLGAAGAPIALSFVNASTTTPAVFTVKRRNAPADGSGGRVWTVTVPAGLTIGGSFPTNSDWYDYVITLSGDSLFAREFAGHIEGVESKTEMPFTG</sequence>
<keyword evidence="3 6" id="KW-0378">Hydrolase</keyword>
<dbReference type="PANTHER" id="PTHR31956">
    <property type="entry name" value="NON-SPECIFIC PHOSPHOLIPASE C4-RELATED"/>
    <property type="match status" value="1"/>
</dbReference>
<dbReference type="NCBIfam" id="TIGR03396">
    <property type="entry name" value="PC_PLC"/>
    <property type="match status" value="1"/>
</dbReference>
<accession>A0A0N0GQY5</accession>
<keyword evidence="7" id="KW-1185">Reference proteome</keyword>
<dbReference type="EC" id="3.1.4.3" evidence="2"/>
<comment type="similarity">
    <text evidence="1">Belongs to the bacterial phospholipase C family.</text>
</comment>
<comment type="caution">
    <text evidence="6">The sequence shown here is derived from an EMBL/GenBank/DDBJ whole genome shotgun (WGS) entry which is preliminary data.</text>
</comment>
<dbReference type="InterPro" id="IPR007312">
    <property type="entry name" value="Phosphoesterase"/>
</dbReference>
<organism evidence="6 7">
    <name type="scientific">Amantichitinum ursilacus</name>
    <dbReference type="NCBI Taxonomy" id="857265"/>
    <lineage>
        <taxon>Bacteria</taxon>
        <taxon>Pseudomonadati</taxon>
        <taxon>Pseudomonadota</taxon>
        <taxon>Betaproteobacteria</taxon>
        <taxon>Neisseriales</taxon>
        <taxon>Chitinibacteraceae</taxon>
        <taxon>Amantichitinum</taxon>
    </lineage>
</organism>
<dbReference type="RefSeq" id="WP_053935899.1">
    <property type="nucleotide sequence ID" value="NZ_LAQT01000001.1"/>
</dbReference>
<feature type="domain" description="Bacterial phospholipase C C-terminal" evidence="5">
    <location>
        <begin position="463"/>
        <end position="553"/>
    </location>
</feature>
<dbReference type="EMBL" id="LAQT01000001">
    <property type="protein sequence ID" value="KPC55171.1"/>
    <property type="molecule type" value="Genomic_DNA"/>
</dbReference>
<evidence type="ECO:0000256" key="3">
    <source>
        <dbReference type="ARBA" id="ARBA00022801"/>
    </source>
</evidence>
<evidence type="ECO:0000313" key="7">
    <source>
        <dbReference type="Proteomes" id="UP000037939"/>
    </source>
</evidence>
<feature type="domain" description="Bacterial phospholipase C C-terminal" evidence="5">
    <location>
        <begin position="573"/>
        <end position="650"/>
    </location>
</feature>
<dbReference type="Pfam" id="PF04185">
    <property type="entry name" value="Phosphoesterase"/>
    <property type="match status" value="1"/>
</dbReference>
<dbReference type="Gene3D" id="3.40.720.10">
    <property type="entry name" value="Alkaline Phosphatase, subunit A"/>
    <property type="match status" value="2"/>
</dbReference>
<evidence type="ECO:0000256" key="2">
    <source>
        <dbReference type="ARBA" id="ARBA00012018"/>
    </source>
</evidence>
<dbReference type="AlphaFoldDB" id="A0A0N0GQY5"/>
<dbReference type="PROSITE" id="PS51318">
    <property type="entry name" value="TAT"/>
    <property type="match status" value="1"/>
</dbReference>
<proteinExistence type="inferred from homology"/>
<dbReference type="Pfam" id="PF05506">
    <property type="entry name" value="PLipase_C_C"/>
    <property type="match status" value="2"/>
</dbReference>
<evidence type="ECO:0000313" key="6">
    <source>
        <dbReference type="EMBL" id="KPC55171.1"/>
    </source>
</evidence>
<feature type="region of interest" description="Disordered" evidence="4">
    <location>
        <begin position="450"/>
        <end position="472"/>
    </location>
</feature>
<dbReference type="InterPro" id="IPR006311">
    <property type="entry name" value="TAT_signal"/>
</dbReference>
<dbReference type="Proteomes" id="UP000037939">
    <property type="component" value="Unassembled WGS sequence"/>
</dbReference>
<dbReference type="STRING" id="857265.WG78_00895"/>
<name>A0A0N0GQY5_9NEIS</name>
<dbReference type="InterPro" id="IPR008475">
    <property type="entry name" value="PLipase_C_C"/>
</dbReference>
<gene>
    <name evidence="6" type="primary">plcN</name>
    <name evidence="6" type="ORF">WG78_00895</name>
</gene>
<dbReference type="PANTHER" id="PTHR31956:SF1">
    <property type="entry name" value="NON-SPECIFIC PHOSPHOLIPASE C1"/>
    <property type="match status" value="1"/>
</dbReference>
<dbReference type="PATRIC" id="fig|857265.3.peg.189"/>